<protein>
    <submittedName>
        <fullName evidence="2">Sodium/hydrogen antiporter</fullName>
    </submittedName>
</protein>
<accession>V9Z1T3</accession>
<dbReference type="InterPro" id="IPR038770">
    <property type="entry name" value="Na+/solute_symporter_sf"/>
</dbReference>
<dbReference type="EMBL" id="KF602049">
    <property type="protein sequence ID" value="AHE39500.1"/>
    <property type="molecule type" value="Genomic_DNA"/>
</dbReference>
<feature type="region of interest" description="Disordered" evidence="1">
    <location>
        <begin position="63"/>
        <end position="82"/>
    </location>
</feature>
<organism evidence="2">
    <name type="scientific">Streptomyces sp. F2</name>
    <dbReference type="NCBI Taxonomy" id="317660"/>
    <lineage>
        <taxon>Bacteria</taxon>
        <taxon>Bacillati</taxon>
        <taxon>Actinomycetota</taxon>
        <taxon>Actinomycetes</taxon>
        <taxon>Kitasatosporales</taxon>
        <taxon>Streptomycetaceae</taxon>
        <taxon>Streptomyces</taxon>
    </lineage>
</organism>
<dbReference type="RefSeq" id="WP_024126774.1">
    <property type="nucleotide sequence ID" value="NC_023284.1"/>
</dbReference>
<evidence type="ECO:0000313" key="2">
    <source>
        <dbReference type="EMBL" id="AHE39500.1"/>
    </source>
</evidence>
<dbReference type="AlphaFoldDB" id="V9Z1T3"/>
<geneLocation type="plasmid" evidence="2">
    <name>pFRL4</name>
</geneLocation>
<dbReference type="Gene3D" id="1.20.1530.20">
    <property type="match status" value="1"/>
</dbReference>
<gene>
    <name evidence="2" type="ORF">pFRL4_267c</name>
</gene>
<keyword evidence="2" id="KW-0614">Plasmid</keyword>
<evidence type="ECO:0000256" key="1">
    <source>
        <dbReference type="SAM" id="MobiDB-lite"/>
    </source>
</evidence>
<name>V9Z1T3_9ACTN</name>
<proteinExistence type="predicted"/>
<reference evidence="2" key="1">
    <citation type="submission" date="2013-09" db="EMBL/GenBank/DDBJ databases">
        <title>Complete nucleotide sequence of Streptomyces linear plasmid pFRL4.</title>
        <authorList>
            <person name="Chen Z."/>
            <person name="Fang P."/>
            <person name="Qin Z."/>
        </authorList>
    </citation>
    <scope>NUCLEOTIDE SEQUENCE</scope>
    <source>
        <plasmid evidence="2">pFRL4</plasmid>
    </source>
</reference>
<sequence length="82" mass="8309">MSDPLLPVLLAVPVVVLACQAGGRAVRLLGQPPVIGEILAGTLLGPSLLGWLAPPSSSTSCRPRSCPSPPPWAPSASWPSCS</sequence>